<dbReference type="PANTHER" id="PTHR22911:SF79">
    <property type="entry name" value="MOBA-LIKE NTP TRANSFERASE DOMAIN-CONTAINING PROTEIN"/>
    <property type="match status" value="1"/>
</dbReference>
<dbReference type="InterPro" id="IPR000620">
    <property type="entry name" value="EamA_dom"/>
</dbReference>
<accession>A0A2X2KPE6</accession>
<dbReference type="PANTHER" id="PTHR22911">
    <property type="entry name" value="ACYL-MALONYL CONDENSING ENZYME-RELATED"/>
    <property type="match status" value="1"/>
</dbReference>
<evidence type="ECO:0000313" key="3">
    <source>
        <dbReference type="Proteomes" id="UP000251241"/>
    </source>
</evidence>
<organism evidence="2 3">
    <name type="scientific">Sphingobacterium multivorum</name>
    <dbReference type="NCBI Taxonomy" id="28454"/>
    <lineage>
        <taxon>Bacteria</taxon>
        <taxon>Pseudomonadati</taxon>
        <taxon>Bacteroidota</taxon>
        <taxon>Sphingobacteriia</taxon>
        <taxon>Sphingobacteriales</taxon>
        <taxon>Sphingobacteriaceae</taxon>
        <taxon>Sphingobacterium</taxon>
    </lineage>
</organism>
<reference evidence="2 3" key="1">
    <citation type="submission" date="2018-06" db="EMBL/GenBank/DDBJ databases">
        <authorList>
            <consortium name="Pathogen Informatics"/>
            <person name="Doyle S."/>
        </authorList>
    </citation>
    <scope>NUCLEOTIDE SEQUENCE [LARGE SCALE GENOMIC DNA]</scope>
    <source>
        <strain evidence="2 3">NCTC11343</strain>
    </source>
</reference>
<gene>
    <name evidence="2" type="ORF">NCTC11343_00679</name>
</gene>
<evidence type="ECO:0000313" key="2">
    <source>
        <dbReference type="EMBL" id="SPZ84149.1"/>
    </source>
</evidence>
<dbReference type="InterPro" id="IPR037185">
    <property type="entry name" value="EmrE-like"/>
</dbReference>
<dbReference type="EMBL" id="UAUU01000002">
    <property type="protein sequence ID" value="SPZ84149.1"/>
    <property type="molecule type" value="Genomic_DNA"/>
</dbReference>
<name>A0A2X2KPE6_SPHMU</name>
<evidence type="ECO:0000259" key="1">
    <source>
        <dbReference type="Pfam" id="PF00892"/>
    </source>
</evidence>
<dbReference type="SUPFAM" id="SSF103481">
    <property type="entry name" value="Multidrug resistance efflux transporter EmrE"/>
    <property type="match status" value="2"/>
</dbReference>
<proteinExistence type="predicted"/>
<protein>
    <submittedName>
        <fullName evidence="2">Predicted permease, DMT superfamily</fullName>
    </submittedName>
</protein>
<dbReference type="Proteomes" id="UP000251241">
    <property type="component" value="Unassembled WGS sequence"/>
</dbReference>
<dbReference type="GO" id="GO:0016020">
    <property type="term" value="C:membrane"/>
    <property type="evidence" value="ECO:0007669"/>
    <property type="project" value="InterPro"/>
</dbReference>
<sequence>MTKIQLNRNILILHLTILIWGFTGILGSLISVSALHLVWYRVAIASIALLIYFLVAKQSIVVSRKQFLQFFMVGAVVGLHWVLFFYSIKVSTVSVTLVTLSSVTLFTAILEPIVNKKRIALLDIVVGLVIIIGIYTIFSFETHYLVGLLAGLGCAFCASIFSIANARMVKKSSPTLITFYEMMGACFWISILMLFTGDFNGEMKLGQQDLIYLLLLGVVCTAVAYVMGVAVMKELSAFTVALTTNLEPVYGILLAMLIFGQKETMSGGFYLGACIVLGAVFTYPYVKTKLENRQKDLVIRKLH</sequence>
<dbReference type="Pfam" id="PF00892">
    <property type="entry name" value="EamA"/>
    <property type="match status" value="2"/>
</dbReference>
<dbReference type="GeneID" id="97178887"/>
<dbReference type="AlphaFoldDB" id="A0A2X2KPE6"/>
<feature type="domain" description="EamA" evidence="1">
    <location>
        <begin position="146"/>
        <end position="281"/>
    </location>
</feature>
<dbReference type="RefSeq" id="WP_112373801.1">
    <property type="nucleotide sequence ID" value="NZ_CP069793.1"/>
</dbReference>
<feature type="domain" description="EamA" evidence="1">
    <location>
        <begin position="10"/>
        <end position="138"/>
    </location>
</feature>